<evidence type="ECO:0000259" key="2">
    <source>
        <dbReference type="Pfam" id="PF08327"/>
    </source>
</evidence>
<dbReference type="Proteomes" id="UP000749040">
    <property type="component" value="Unassembled WGS sequence"/>
</dbReference>
<accession>A0ABS2U1I5</accession>
<dbReference type="InterPro" id="IPR023393">
    <property type="entry name" value="START-like_dom_sf"/>
</dbReference>
<dbReference type="EMBL" id="JADKYB010000025">
    <property type="protein sequence ID" value="MBM9509462.1"/>
    <property type="molecule type" value="Genomic_DNA"/>
</dbReference>
<evidence type="ECO:0000313" key="4">
    <source>
        <dbReference type="Proteomes" id="UP000749040"/>
    </source>
</evidence>
<feature type="domain" description="Activator of Hsp90 ATPase homologue 1/2-like C-terminal" evidence="2">
    <location>
        <begin position="13"/>
        <end position="131"/>
    </location>
</feature>
<evidence type="ECO:0000256" key="1">
    <source>
        <dbReference type="ARBA" id="ARBA00006817"/>
    </source>
</evidence>
<dbReference type="InterPro" id="IPR013538">
    <property type="entry name" value="ASHA1/2-like_C"/>
</dbReference>
<name>A0ABS2U1I5_9ACTN</name>
<dbReference type="Pfam" id="PF08327">
    <property type="entry name" value="AHSA1"/>
    <property type="match status" value="1"/>
</dbReference>
<reference evidence="3 4" key="1">
    <citation type="submission" date="2021-01" db="EMBL/GenBank/DDBJ databases">
        <title>Streptomyces acididurans sp. nov., isolated from a peat swamp forest soil.</title>
        <authorList>
            <person name="Chantavorakit T."/>
            <person name="Duangmal K."/>
        </authorList>
    </citation>
    <scope>NUCLEOTIDE SEQUENCE [LARGE SCALE GENOMIC DNA]</scope>
    <source>
        <strain evidence="3 4">KK5PA1</strain>
    </source>
</reference>
<proteinExistence type="inferred from homology"/>
<keyword evidence="4" id="KW-1185">Reference proteome</keyword>
<gene>
    <name evidence="3" type="ORF">ITX44_33930</name>
</gene>
<comment type="caution">
    <text evidence="3">The sequence shown here is derived from an EMBL/GenBank/DDBJ whole genome shotgun (WGS) entry which is preliminary data.</text>
</comment>
<dbReference type="Gene3D" id="3.30.530.20">
    <property type="match status" value="1"/>
</dbReference>
<protein>
    <submittedName>
        <fullName evidence="3">SRPBCC domain-containing protein</fullName>
    </submittedName>
</protein>
<dbReference type="SUPFAM" id="SSF55961">
    <property type="entry name" value="Bet v1-like"/>
    <property type="match status" value="1"/>
</dbReference>
<organism evidence="3 4">
    <name type="scientific">Actinacidiphila acididurans</name>
    <dbReference type="NCBI Taxonomy" id="2784346"/>
    <lineage>
        <taxon>Bacteria</taxon>
        <taxon>Bacillati</taxon>
        <taxon>Actinomycetota</taxon>
        <taxon>Actinomycetes</taxon>
        <taxon>Kitasatosporales</taxon>
        <taxon>Streptomycetaceae</taxon>
        <taxon>Actinacidiphila</taxon>
    </lineage>
</organism>
<sequence length="153" mass="17102">MHGTFTVSATYEAPPERVFAAFADEQLRRKWFRLPGESGGGHHELDFRVGGTEVARSTFAVADVTEHLEYRSRFIDIVPGERIVLSYEFLLDAVRRWVSLVTVELTPAPTGTLLTWTEQYTYLVLTADGNDTAHLQGGTRLLLNGLPRALDPI</sequence>
<evidence type="ECO:0000313" key="3">
    <source>
        <dbReference type="EMBL" id="MBM9509462.1"/>
    </source>
</evidence>
<comment type="similarity">
    <text evidence="1">Belongs to the AHA1 family.</text>
</comment>